<dbReference type="EMBL" id="CP092621">
    <property type="protein sequence ID" value="UMM16193.1"/>
    <property type="molecule type" value="Genomic_DNA"/>
</dbReference>
<reference evidence="1 2" key="1">
    <citation type="submission" date="2022-04" db="EMBL/GenBank/DDBJ databases">
        <title>Chromosome-level reference genomes for two strains of Caenorhabditis briggsae: an improved platform for comparative genomics.</title>
        <authorList>
            <person name="Stevens L."/>
            <person name="Andersen E."/>
        </authorList>
    </citation>
    <scope>NUCLEOTIDE SEQUENCE [LARGE SCALE GENOMIC DNA]</scope>
    <source>
        <strain evidence="1">VX34</strain>
        <tissue evidence="1">Whole-organism</tissue>
    </source>
</reference>
<sequence length="65" mass="7206">MLNLLEMPDVAMNMILENLDYIDVLDTLDRESKSATSPIFIIYGSSRSESSSFLPHTNSTLSLPA</sequence>
<proteinExistence type="predicted"/>
<evidence type="ECO:0000313" key="1">
    <source>
        <dbReference type="EMBL" id="UMM16193.1"/>
    </source>
</evidence>
<dbReference type="AlphaFoldDB" id="A0AAE9J6T2"/>
<organism evidence="1 2">
    <name type="scientific">Caenorhabditis briggsae</name>
    <dbReference type="NCBI Taxonomy" id="6238"/>
    <lineage>
        <taxon>Eukaryota</taxon>
        <taxon>Metazoa</taxon>
        <taxon>Ecdysozoa</taxon>
        <taxon>Nematoda</taxon>
        <taxon>Chromadorea</taxon>
        <taxon>Rhabditida</taxon>
        <taxon>Rhabditina</taxon>
        <taxon>Rhabditomorpha</taxon>
        <taxon>Rhabditoidea</taxon>
        <taxon>Rhabditidae</taxon>
        <taxon>Peloderinae</taxon>
        <taxon>Caenorhabditis</taxon>
    </lineage>
</organism>
<accession>A0AAE9J6T2</accession>
<keyword evidence="2" id="KW-1185">Reference proteome</keyword>
<evidence type="ECO:0000313" key="2">
    <source>
        <dbReference type="Proteomes" id="UP000829354"/>
    </source>
</evidence>
<dbReference type="Proteomes" id="UP000829354">
    <property type="component" value="Chromosome II"/>
</dbReference>
<protein>
    <submittedName>
        <fullName evidence="1">Uncharacterized protein</fullName>
    </submittedName>
</protein>
<gene>
    <name evidence="1" type="ORF">L5515_013307</name>
</gene>
<name>A0AAE9J6T2_CAEBR</name>